<keyword evidence="8" id="KW-0949">S-adenosyl-L-methionine</keyword>
<evidence type="ECO:0000256" key="5">
    <source>
        <dbReference type="ARBA" id="ARBA00022490"/>
    </source>
</evidence>
<evidence type="ECO:0000256" key="8">
    <source>
        <dbReference type="ARBA" id="ARBA00022691"/>
    </source>
</evidence>
<keyword evidence="5" id="KW-0963">Cytoplasm</keyword>
<dbReference type="Proteomes" id="UP000178892">
    <property type="component" value="Unassembled WGS sequence"/>
</dbReference>
<evidence type="ECO:0000256" key="9">
    <source>
        <dbReference type="ARBA" id="ARBA00030757"/>
    </source>
</evidence>
<comment type="subcellular location">
    <subcellularLocation>
        <location evidence="1">Cytoplasm</location>
    </subcellularLocation>
</comment>
<dbReference type="PANTHER" id="PTHR11579">
    <property type="entry name" value="PROTEIN-L-ISOASPARTATE O-METHYLTRANSFERASE"/>
    <property type="match status" value="1"/>
</dbReference>
<dbReference type="Pfam" id="PF01135">
    <property type="entry name" value="PCMT"/>
    <property type="match status" value="1"/>
</dbReference>
<dbReference type="PANTHER" id="PTHR11579:SF0">
    <property type="entry name" value="PROTEIN-L-ISOASPARTATE(D-ASPARTATE) O-METHYLTRANSFERASE"/>
    <property type="match status" value="1"/>
</dbReference>
<organism evidence="12 13">
    <name type="scientific">Candidatus Doudnabacteria bacterium RIFCSPHIGHO2_01_FULL_46_24</name>
    <dbReference type="NCBI Taxonomy" id="1817825"/>
    <lineage>
        <taxon>Bacteria</taxon>
        <taxon>Candidatus Doudnaibacteriota</taxon>
    </lineage>
</organism>
<dbReference type="GO" id="GO:0004719">
    <property type="term" value="F:protein-L-isoaspartate (D-aspartate) O-methyltransferase activity"/>
    <property type="evidence" value="ECO:0007669"/>
    <property type="project" value="UniProtKB-EC"/>
</dbReference>
<comment type="similarity">
    <text evidence="2">Belongs to the methyltransferase superfamily. L-isoaspartyl/D-aspartyl protein methyltransferase family.</text>
</comment>
<proteinExistence type="inferred from homology"/>
<dbReference type="Gene3D" id="3.40.50.150">
    <property type="entry name" value="Vaccinia Virus protein VP39"/>
    <property type="match status" value="1"/>
</dbReference>
<dbReference type="InterPro" id="IPR000682">
    <property type="entry name" value="PCMT"/>
</dbReference>
<dbReference type="GO" id="GO:0005737">
    <property type="term" value="C:cytoplasm"/>
    <property type="evidence" value="ECO:0007669"/>
    <property type="project" value="UniProtKB-SubCell"/>
</dbReference>
<evidence type="ECO:0000256" key="10">
    <source>
        <dbReference type="ARBA" id="ARBA00031323"/>
    </source>
</evidence>
<dbReference type="SUPFAM" id="SSF53335">
    <property type="entry name" value="S-adenosyl-L-methionine-dependent methyltransferases"/>
    <property type="match status" value="1"/>
</dbReference>
<keyword evidence="6" id="KW-0489">Methyltransferase</keyword>
<dbReference type="InterPro" id="IPR029063">
    <property type="entry name" value="SAM-dependent_MTases_sf"/>
</dbReference>
<evidence type="ECO:0000256" key="2">
    <source>
        <dbReference type="ARBA" id="ARBA00005369"/>
    </source>
</evidence>
<evidence type="ECO:0000313" key="12">
    <source>
        <dbReference type="EMBL" id="OGE81931.1"/>
    </source>
</evidence>
<keyword evidence="7" id="KW-0808">Transferase</keyword>
<accession>A0A1F5NW98</accession>
<comment type="caution">
    <text evidence="12">The sequence shown here is derived from an EMBL/GenBank/DDBJ whole genome shotgun (WGS) entry which is preliminary data.</text>
</comment>
<evidence type="ECO:0000256" key="4">
    <source>
        <dbReference type="ARBA" id="ARBA00013346"/>
    </source>
</evidence>
<evidence type="ECO:0000256" key="6">
    <source>
        <dbReference type="ARBA" id="ARBA00022603"/>
    </source>
</evidence>
<evidence type="ECO:0000313" key="13">
    <source>
        <dbReference type="Proteomes" id="UP000178892"/>
    </source>
</evidence>
<dbReference type="STRING" id="1817825.A2720_02020"/>
<evidence type="ECO:0000256" key="11">
    <source>
        <dbReference type="ARBA" id="ARBA00031350"/>
    </source>
</evidence>
<dbReference type="GO" id="GO:0032259">
    <property type="term" value="P:methylation"/>
    <property type="evidence" value="ECO:0007669"/>
    <property type="project" value="UniProtKB-KW"/>
</dbReference>
<dbReference type="AlphaFoldDB" id="A0A1F5NW98"/>
<protein>
    <recommendedName>
        <fullName evidence="4">Protein-L-isoaspartate O-methyltransferase</fullName>
        <ecNumber evidence="3">2.1.1.77</ecNumber>
    </recommendedName>
    <alternativeName>
        <fullName evidence="11">L-isoaspartyl protein carboxyl methyltransferase</fullName>
    </alternativeName>
    <alternativeName>
        <fullName evidence="9">Protein L-isoaspartyl methyltransferase</fullName>
    </alternativeName>
    <alternativeName>
        <fullName evidence="10">Protein-beta-aspartate methyltransferase</fullName>
    </alternativeName>
</protein>
<evidence type="ECO:0000256" key="3">
    <source>
        <dbReference type="ARBA" id="ARBA00011890"/>
    </source>
</evidence>
<gene>
    <name evidence="12" type="ORF">A2720_02020</name>
</gene>
<evidence type="ECO:0000256" key="1">
    <source>
        <dbReference type="ARBA" id="ARBA00004496"/>
    </source>
</evidence>
<dbReference type="CDD" id="cd02440">
    <property type="entry name" value="AdoMet_MTases"/>
    <property type="match status" value="1"/>
</dbReference>
<evidence type="ECO:0000256" key="7">
    <source>
        <dbReference type="ARBA" id="ARBA00022679"/>
    </source>
</evidence>
<sequence>MNMGKKGLIEYLESTQGFRSMQLRRAFDEIDRRDFVRGEYFDDAYGDYPLPIGFGQTISQPATVLFMVSLLDPRPGEKILDIGSGSGWTTALLATAIGDTGQVFGIEIVPDLVEFGRSNLAKYHLPQAKILPAGETIGFPQKAPFDKILVSASAHELPEGLLAQLKLGGRLVLPIENSVWKIDKVSETKINREEFPGFAFVPLR</sequence>
<dbReference type="EC" id="2.1.1.77" evidence="3"/>
<dbReference type="EMBL" id="MFEL01000001">
    <property type="protein sequence ID" value="OGE81931.1"/>
    <property type="molecule type" value="Genomic_DNA"/>
</dbReference>
<name>A0A1F5NW98_9BACT</name>
<reference evidence="12 13" key="1">
    <citation type="journal article" date="2016" name="Nat. Commun.">
        <title>Thousands of microbial genomes shed light on interconnected biogeochemical processes in an aquifer system.</title>
        <authorList>
            <person name="Anantharaman K."/>
            <person name="Brown C.T."/>
            <person name="Hug L.A."/>
            <person name="Sharon I."/>
            <person name="Castelle C.J."/>
            <person name="Probst A.J."/>
            <person name="Thomas B.C."/>
            <person name="Singh A."/>
            <person name="Wilkins M.J."/>
            <person name="Karaoz U."/>
            <person name="Brodie E.L."/>
            <person name="Williams K.H."/>
            <person name="Hubbard S.S."/>
            <person name="Banfield J.F."/>
        </authorList>
    </citation>
    <scope>NUCLEOTIDE SEQUENCE [LARGE SCALE GENOMIC DNA]</scope>
</reference>